<feature type="domain" description="F-box" evidence="1">
    <location>
        <begin position="43"/>
        <end position="89"/>
    </location>
</feature>
<evidence type="ECO:0000259" key="1">
    <source>
        <dbReference type="PROSITE" id="PS50181"/>
    </source>
</evidence>
<evidence type="ECO:0000313" key="3">
    <source>
        <dbReference type="Proteomes" id="UP000504636"/>
    </source>
</evidence>
<organism evidence="2">
    <name type="scientific">Mytilinidion resinicola</name>
    <dbReference type="NCBI Taxonomy" id="574789"/>
    <lineage>
        <taxon>Eukaryota</taxon>
        <taxon>Fungi</taxon>
        <taxon>Dikarya</taxon>
        <taxon>Ascomycota</taxon>
        <taxon>Pezizomycotina</taxon>
        <taxon>Dothideomycetes</taxon>
        <taxon>Pleosporomycetidae</taxon>
        <taxon>Mytilinidiales</taxon>
        <taxon>Mytilinidiaceae</taxon>
        <taxon>Mytilinidion</taxon>
    </lineage>
</organism>
<protein>
    <recommendedName>
        <fullName evidence="1">F-box domain-containing protein</fullName>
    </recommendedName>
</protein>
<gene>
    <name evidence="2 4" type="ORF">BDZ99DRAFT_505848</name>
</gene>
<proteinExistence type="predicted"/>
<dbReference type="GeneID" id="54465025"/>
<dbReference type="InterPro" id="IPR036047">
    <property type="entry name" value="F-box-like_dom_sf"/>
</dbReference>
<dbReference type="AlphaFoldDB" id="A0A6A6Z5N7"/>
<accession>A0A6A6Z5N7</accession>
<dbReference type="RefSeq" id="XP_033583380.1">
    <property type="nucleotide sequence ID" value="XM_033724132.1"/>
</dbReference>
<evidence type="ECO:0000313" key="2">
    <source>
        <dbReference type="EMBL" id="KAF2816416.1"/>
    </source>
</evidence>
<dbReference type="EMBL" id="MU003693">
    <property type="protein sequence ID" value="KAF2816416.1"/>
    <property type="molecule type" value="Genomic_DNA"/>
</dbReference>
<dbReference type="InterPro" id="IPR001810">
    <property type="entry name" value="F-box_dom"/>
</dbReference>
<dbReference type="SUPFAM" id="SSF81383">
    <property type="entry name" value="F-box domain"/>
    <property type="match status" value="1"/>
</dbReference>
<keyword evidence="3" id="KW-1185">Reference proteome</keyword>
<dbReference type="OrthoDB" id="2687876at2759"/>
<reference evidence="2 4" key="1">
    <citation type="journal article" date="2020" name="Stud. Mycol.">
        <title>101 Dothideomycetes genomes: a test case for predicting lifestyles and emergence of pathogens.</title>
        <authorList>
            <person name="Haridas S."/>
            <person name="Albert R."/>
            <person name="Binder M."/>
            <person name="Bloem J."/>
            <person name="Labutti K."/>
            <person name="Salamov A."/>
            <person name="Andreopoulos B."/>
            <person name="Baker S."/>
            <person name="Barry K."/>
            <person name="Bills G."/>
            <person name="Bluhm B."/>
            <person name="Cannon C."/>
            <person name="Castanera R."/>
            <person name="Culley D."/>
            <person name="Daum C."/>
            <person name="Ezra D."/>
            <person name="Gonzalez J."/>
            <person name="Henrissat B."/>
            <person name="Kuo A."/>
            <person name="Liang C."/>
            <person name="Lipzen A."/>
            <person name="Lutzoni F."/>
            <person name="Magnuson J."/>
            <person name="Mondo S."/>
            <person name="Nolan M."/>
            <person name="Ohm R."/>
            <person name="Pangilinan J."/>
            <person name="Park H.-J."/>
            <person name="Ramirez L."/>
            <person name="Alfaro M."/>
            <person name="Sun H."/>
            <person name="Tritt A."/>
            <person name="Yoshinaga Y."/>
            <person name="Zwiers L.-H."/>
            <person name="Turgeon B."/>
            <person name="Goodwin S."/>
            <person name="Spatafora J."/>
            <person name="Crous P."/>
            <person name="Grigoriev I."/>
        </authorList>
    </citation>
    <scope>NUCLEOTIDE SEQUENCE</scope>
    <source>
        <strain evidence="2 4">CBS 304.34</strain>
    </source>
</reference>
<reference evidence="4" key="3">
    <citation type="submission" date="2025-04" db="UniProtKB">
        <authorList>
            <consortium name="RefSeq"/>
        </authorList>
    </citation>
    <scope>IDENTIFICATION</scope>
    <source>
        <strain evidence="4">CBS 304.34</strain>
    </source>
</reference>
<dbReference type="PROSITE" id="PS50181">
    <property type="entry name" value="FBOX"/>
    <property type="match status" value="1"/>
</dbReference>
<dbReference type="Pfam" id="PF00646">
    <property type="entry name" value="F-box"/>
    <property type="match status" value="1"/>
</dbReference>
<reference evidence="4" key="2">
    <citation type="submission" date="2020-04" db="EMBL/GenBank/DDBJ databases">
        <authorList>
            <consortium name="NCBI Genome Project"/>
        </authorList>
    </citation>
    <scope>NUCLEOTIDE SEQUENCE</scope>
    <source>
        <strain evidence="4">CBS 304.34</strain>
    </source>
</reference>
<sequence>MDLQDDDIFLHLSHRPRHILNGVISVDESTELASTTIQRDSLLGRLDKLPLEVLHEFLSYLDLQSLWRLSRVFLRGKAVVEFLHEYRKLAKFAAHTFKILKQARIVGLYSVSTLYAAFYSKRCISCGAYGAFLFLLSAKRCCFACLVDNQSLWMILLLLVRECFGLTKQQVKALPVMWSIPGKLSSVKAAKELALKVHRLLEELATIYPLDSWNLPTHKMDKFIWYRQAPLDLLSQDPLTIPDANIRPLDEFCGMGSIPFPSLLSGRGSTEPEQGLWCRGCEFTYKECAIEEMDYITLSRLVPPYYRAWSKADFLQHAKHCHSAAAVISQKWIGST</sequence>
<dbReference type="Proteomes" id="UP000504636">
    <property type="component" value="Unplaced"/>
</dbReference>
<name>A0A6A6Z5N7_9PEZI</name>
<evidence type="ECO:0000313" key="4">
    <source>
        <dbReference type="RefSeq" id="XP_033583380.1"/>
    </source>
</evidence>